<protein>
    <recommendedName>
        <fullName evidence="3">AMIN-like domain-containing protein</fullName>
    </recommendedName>
</protein>
<dbReference type="AlphaFoldDB" id="A0A285V697"/>
<dbReference type="InterPro" id="IPR056303">
    <property type="entry name" value="AMIN-like"/>
</dbReference>
<evidence type="ECO:0000256" key="2">
    <source>
        <dbReference type="SAM" id="SignalP"/>
    </source>
</evidence>
<feature type="domain" description="AMIN-like" evidence="3">
    <location>
        <begin position="87"/>
        <end position="213"/>
    </location>
</feature>
<dbReference type="Proteomes" id="UP000219435">
    <property type="component" value="Unassembled WGS sequence"/>
</dbReference>
<evidence type="ECO:0000313" key="5">
    <source>
        <dbReference type="Proteomes" id="UP000219435"/>
    </source>
</evidence>
<keyword evidence="2" id="KW-0732">Signal</keyword>
<evidence type="ECO:0000259" key="3">
    <source>
        <dbReference type="Pfam" id="PF24837"/>
    </source>
</evidence>
<feature type="signal peptide" evidence="2">
    <location>
        <begin position="1"/>
        <end position="20"/>
    </location>
</feature>
<name>A0A285V697_9ACTN</name>
<gene>
    <name evidence="4" type="ORF">SAMN05660748_2308</name>
</gene>
<sequence length="215" mass="21608">MTVVAALPALVVAALLSACGGDDGDSDAGTTSSASSSAPTSSSAATSSGAAGSSTPSTEGDDSTDAPPFPANTEPDTGQASADSFVTVTTIRTGAHDGFDRVVFEVEGAGLPGWDIRYVDEAASQGSGAPVQVEGDAILQVTITGVGYPTETGIEEYDGSAALPGQGTQVVTEVVWDTTFEGTSVAFVGTTEKTPFRAYLLENPTRVVLDVVHPD</sequence>
<feature type="chain" id="PRO_5038479226" description="AMIN-like domain-containing protein" evidence="2">
    <location>
        <begin position="21"/>
        <end position="215"/>
    </location>
</feature>
<reference evidence="5" key="1">
    <citation type="submission" date="2017-08" db="EMBL/GenBank/DDBJ databases">
        <authorList>
            <person name="Varghese N."/>
            <person name="Submissions S."/>
        </authorList>
    </citation>
    <scope>NUCLEOTIDE SEQUENCE [LARGE SCALE GENOMIC DNA]</scope>
    <source>
        <strain evidence="5">DSM 4725</strain>
    </source>
</reference>
<keyword evidence="5" id="KW-1185">Reference proteome</keyword>
<feature type="compositionally biased region" description="Low complexity" evidence="1">
    <location>
        <begin position="27"/>
        <end position="58"/>
    </location>
</feature>
<feature type="region of interest" description="Disordered" evidence="1">
    <location>
        <begin position="21"/>
        <end position="81"/>
    </location>
</feature>
<evidence type="ECO:0000313" key="4">
    <source>
        <dbReference type="EMBL" id="SOC49580.1"/>
    </source>
</evidence>
<proteinExistence type="predicted"/>
<dbReference type="Pfam" id="PF24837">
    <property type="entry name" value="AMIN-like"/>
    <property type="match status" value="1"/>
</dbReference>
<accession>A0A285V697</accession>
<dbReference type="EMBL" id="OBQI01000003">
    <property type="protein sequence ID" value="SOC49580.1"/>
    <property type="molecule type" value="Genomic_DNA"/>
</dbReference>
<evidence type="ECO:0000256" key="1">
    <source>
        <dbReference type="SAM" id="MobiDB-lite"/>
    </source>
</evidence>
<organism evidence="4 5">
    <name type="scientific">Blastococcus aggregatus</name>
    <dbReference type="NCBI Taxonomy" id="38502"/>
    <lineage>
        <taxon>Bacteria</taxon>
        <taxon>Bacillati</taxon>
        <taxon>Actinomycetota</taxon>
        <taxon>Actinomycetes</taxon>
        <taxon>Geodermatophilales</taxon>
        <taxon>Geodermatophilaceae</taxon>
        <taxon>Blastococcus</taxon>
    </lineage>
</organism>